<accession>A0A4Q2L652</accession>
<feature type="transmembrane region" description="Helical" evidence="1">
    <location>
        <begin position="166"/>
        <end position="184"/>
    </location>
</feature>
<proteinExistence type="predicted"/>
<dbReference type="EMBL" id="SDPN01000001">
    <property type="protein sequence ID" value="RXZ73189.1"/>
    <property type="molecule type" value="Genomic_DNA"/>
</dbReference>
<evidence type="ECO:0000313" key="3">
    <source>
        <dbReference type="Proteomes" id="UP000293865"/>
    </source>
</evidence>
<keyword evidence="1" id="KW-1133">Transmembrane helix</keyword>
<organism evidence="2 3">
    <name type="scientific">Agromyces albus</name>
    <dbReference type="NCBI Taxonomy" id="205332"/>
    <lineage>
        <taxon>Bacteria</taxon>
        <taxon>Bacillati</taxon>
        <taxon>Actinomycetota</taxon>
        <taxon>Actinomycetes</taxon>
        <taxon>Micrococcales</taxon>
        <taxon>Microbacteriaceae</taxon>
        <taxon>Agromyces</taxon>
    </lineage>
</organism>
<dbReference type="Proteomes" id="UP000293865">
    <property type="component" value="Unassembled WGS sequence"/>
</dbReference>
<feature type="transmembrane region" description="Helical" evidence="1">
    <location>
        <begin position="12"/>
        <end position="31"/>
    </location>
</feature>
<feature type="transmembrane region" description="Helical" evidence="1">
    <location>
        <begin position="73"/>
        <end position="95"/>
    </location>
</feature>
<dbReference type="RefSeq" id="WP_129518892.1">
    <property type="nucleotide sequence ID" value="NZ_SDPN01000001.1"/>
</dbReference>
<keyword evidence="3" id="KW-1185">Reference proteome</keyword>
<dbReference type="OrthoDB" id="7630526at2"/>
<comment type="caution">
    <text evidence="2">The sequence shown here is derived from an EMBL/GenBank/DDBJ whole genome shotgun (WGS) entry which is preliminary data.</text>
</comment>
<evidence type="ECO:0000256" key="1">
    <source>
        <dbReference type="SAM" id="Phobius"/>
    </source>
</evidence>
<keyword evidence="1" id="KW-0812">Transmembrane</keyword>
<keyword evidence="1" id="KW-0472">Membrane</keyword>
<protein>
    <submittedName>
        <fullName evidence="2">Uncharacterized protein</fullName>
    </submittedName>
</protein>
<name>A0A4Q2L652_9MICO</name>
<gene>
    <name evidence="2" type="ORF">ESP51_00360</name>
</gene>
<reference evidence="2 3" key="1">
    <citation type="submission" date="2019-01" db="EMBL/GenBank/DDBJ databases">
        <title>Agromyces.</title>
        <authorList>
            <person name="Li J."/>
        </authorList>
    </citation>
    <scope>NUCLEOTIDE SEQUENCE [LARGE SCALE GENOMIC DNA]</scope>
    <source>
        <strain evidence="2 3">DSM 15934</strain>
    </source>
</reference>
<evidence type="ECO:0000313" key="2">
    <source>
        <dbReference type="EMBL" id="RXZ73189.1"/>
    </source>
</evidence>
<sequence length="205" mass="21050">MEQIMRARSAALLLAVSLAAMGVGQLLLSFGRDFIDAQQPIDWAHWLILVGAAGGAVSTSGFVLGQLGRMARAFVVIGAIGFGGMVAIDLMLWTLPADSMLDDALSAALDSPQVAVPFLWVGPALFFIGLLLIAVEWVRLSPWAAGLVIVGAVLNGVGAATRVDGITLVSFAIMLTGLGGMLAATSVRPSTAAPTAGEGADVLHR</sequence>
<feature type="transmembrane region" description="Helical" evidence="1">
    <location>
        <begin position="142"/>
        <end position="160"/>
    </location>
</feature>
<feature type="transmembrane region" description="Helical" evidence="1">
    <location>
        <begin position="115"/>
        <end position="135"/>
    </location>
</feature>
<dbReference type="AlphaFoldDB" id="A0A4Q2L652"/>
<feature type="transmembrane region" description="Helical" evidence="1">
    <location>
        <begin position="43"/>
        <end position="64"/>
    </location>
</feature>